<evidence type="ECO:0000256" key="13">
    <source>
        <dbReference type="PIRSR" id="PIRSR000238-2"/>
    </source>
</evidence>
<dbReference type="NCBIfam" id="TIGR03140">
    <property type="entry name" value="AhpF"/>
    <property type="match status" value="1"/>
</dbReference>
<evidence type="ECO:0000259" key="14">
    <source>
        <dbReference type="Pfam" id="PF07992"/>
    </source>
</evidence>
<dbReference type="InterPro" id="IPR036249">
    <property type="entry name" value="Thioredoxin-like_sf"/>
</dbReference>
<feature type="binding site" evidence="12">
    <location>
        <begin position="213"/>
        <end position="228"/>
    </location>
    <ligand>
        <name>FAD</name>
        <dbReference type="ChEBI" id="CHEBI:57692"/>
    </ligand>
</feature>
<dbReference type="InterPro" id="IPR050097">
    <property type="entry name" value="Ferredoxin-NADP_redctase_2"/>
</dbReference>
<dbReference type="FunFam" id="3.50.50.60:FF:000007">
    <property type="entry name" value="Alkyl hydroperoxide reductase, F subunit"/>
    <property type="match status" value="1"/>
</dbReference>
<evidence type="ECO:0000256" key="11">
    <source>
        <dbReference type="ARBA" id="ARBA00024806"/>
    </source>
</evidence>
<dbReference type="InterPro" id="IPR023753">
    <property type="entry name" value="FAD/NAD-binding_dom"/>
</dbReference>
<keyword evidence="5 12" id="KW-0274">FAD</keyword>
<dbReference type="GO" id="GO:0050660">
    <property type="term" value="F:flavin adenine dinucleotide binding"/>
    <property type="evidence" value="ECO:0007669"/>
    <property type="project" value="InterPro"/>
</dbReference>
<dbReference type="GO" id="GO:0102039">
    <property type="term" value="F:NADH-dependent peroxiredoxin activity"/>
    <property type="evidence" value="ECO:0007669"/>
    <property type="project" value="InterPro"/>
</dbReference>
<evidence type="ECO:0000256" key="3">
    <source>
        <dbReference type="ARBA" id="ARBA00020059"/>
    </source>
</evidence>
<dbReference type="InterPro" id="IPR012081">
    <property type="entry name" value="Alkyl_hydroperoxide_Rdtase_suF"/>
</dbReference>
<keyword evidence="9 13" id="KW-1015">Disulfide bond</keyword>
<comment type="subunit">
    <text evidence="2">Homodimer.</text>
</comment>
<sequence>MLDANLKAQLKSYLERVTQPIEIVASLDDGAKSQEMLALLQDVTSLTTLITLKTDGDDARKPSFSINRPGADISLRFAGIPMGHEFTSLVLALLQVGGHPSKASAEVIEQIRALKGEFNFETYFSLSCQNCPDVVQALNLMAVLNPNIRHVAIDGALFQAEVDERQVMAVPSVYLNGVNFGQGRMGLEEILAKLDTSGLEKAAEKISAKEAFDVLVVGGGPAGSAAAIYAARKGIRTGVAAERFGGQVLDTMSIENFISVQETEGPKLASALEAHVRQYDVDIMNLQRASSLIPAKNAGDLHEIRFESGASLKSKTVILATGARWREMGVPGEQEYKAKGVCFCPHCDGPLFKGKRVAVIGGGNSGVEAAIDLAGIVSHVTLLEFDSKLRADAVLQRKLHSLPNVDVITSALTSEVKGDGQKVSGLIYKNRDTGEFKTIDLEGIFVQIGLLPNTDWLKGTVEQSPRGEIIVDARGETSLPGIFAAGDVTTVPYKQIVIAVGEGAKASLSAFDHLIRTSAPA</sequence>
<dbReference type="InterPro" id="IPR008255">
    <property type="entry name" value="Pyr_nucl-diS_OxRdtase_2_AS"/>
</dbReference>
<feature type="disulfide bond" description="Redox-active" evidence="13">
    <location>
        <begin position="344"/>
        <end position="347"/>
    </location>
</feature>
<comment type="cofactor">
    <cofactor evidence="12">
        <name>FAD</name>
        <dbReference type="ChEBI" id="CHEBI:57692"/>
    </cofactor>
    <text evidence="12">Binds 1 FAD per subunit.</text>
</comment>
<dbReference type="EMBL" id="VFET01000001">
    <property type="protein sequence ID" value="TWS07303.1"/>
    <property type="molecule type" value="Genomic_DNA"/>
</dbReference>
<accession>A0A5C5QNZ1</accession>
<dbReference type="Gene3D" id="3.40.30.80">
    <property type="match status" value="1"/>
</dbReference>
<keyword evidence="10 13" id="KW-0676">Redox-active center</keyword>
<evidence type="ECO:0000313" key="19">
    <source>
        <dbReference type="Proteomes" id="UP000317951"/>
    </source>
</evidence>
<dbReference type="Pfam" id="PF13192">
    <property type="entry name" value="Thioredoxin_3"/>
    <property type="match status" value="1"/>
</dbReference>
<comment type="similarity">
    <text evidence="1">Belongs to the class-II pyridine nucleotide-disulfide oxidoreductase family.</text>
</comment>
<dbReference type="CDD" id="cd03026">
    <property type="entry name" value="AhpF_NTD_C"/>
    <property type="match status" value="1"/>
</dbReference>
<dbReference type="EMBL" id="LT629689">
    <property type="protein sequence ID" value="SDF00179.1"/>
    <property type="molecule type" value="Genomic_DNA"/>
</dbReference>
<dbReference type="GeneID" id="78553156"/>
<protein>
    <recommendedName>
        <fullName evidence="3">Alkyl hydroperoxide reductase subunit F</fullName>
    </recommendedName>
</protein>
<dbReference type="GO" id="GO:0032991">
    <property type="term" value="C:protein-containing complex"/>
    <property type="evidence" value="ECO:0007669"/>
    <property type="project" value="UniProtKB-ARBA"/>
</dbReference>
<dbReference type="SUPFAM" id="SSF52833">
    <property type="entry name" value="Thioredoxin-like"/>
    <property type="match status" value="2"/>
</dbReference>
<feature type="binding site" evidence="12">
    <location>
        <begin position="356"/>
        <end position="370"/>
    </location>
    <ligand>
        <name>NAD(+)</name>
        <dbReference type="ChEBI" id="CHEBI:57540"/>
    </ligand>
</feature>
<dbReference type="GO" id="GO:0005829">
    <property type="term" value="C:cytosol"/>
    <property type="evidence" value="ECO:0007669"/>
    <property type="project" value="UniProtKB-ARBA"/>
</dbReference>
<keyword evidence="4" id="KW-0285">Flavoprotein</keyword>
<proteinExistence type="inferred from homology"/>
<dbReference type="RefSeq" id="WP_010562803.1">
    <property type="nucleotide sequence ID" value="NZ_LT629689.1"/>
</dbReference>
<reference evidence="16 18" key="1">
    <citation type="submission" date="2016-10" db="EMBL/GenBank/DDBJ databases">
        <authorList>
            <person name="Varghese N."/>
            <person name="Submissions S."/>
        </authorList>
    </citation>
    <scope>NUCLEOTIDE SEQUENCE [LARGE SCALE GENOMIC DNA]</scope>
    <source>
        <strain evidence="16 18">DSM 17835</strain>
    </source>
</reference>
<evidence type="ECO:0000256" key="2">
    <source>
        <dbReference type="ARBA" id="ARBA00011738"/>
    </source>
</evidence>
<dbReference type="PIRSF" id="PIRSF000238">
    <property type="entry name" value="AhpF"/>
    <property type="match status" value="1"/>
</dbReference>
<dbReference type="Proteomes" id="UP000182858">
    <property type="component" value="Chromosome I"/>
</dbReference>
<evidence type="ECO:0000256" key="6">
    <source>
        <dbReference type="ARBA" id="ARBA00022857"/>
    </source>
</evidence>
<dbReference type="PROSITE" id="PS51354">
    <property type="entry name" value="GLUTAREDOXIN_2"/>
    <property type="match status" value="1"/>
</dbReference>
<dbReference type="FunFam" id="3.40.30.80:FF:000001">
    <property type="entry name" value="Alkyl hydroperoxide reductase subunit F"/>
    <property type="match status" value="1"/>
</dbReference>
<evidence type="ECO:0000256" key="9">
    <source>
        <dbReference type="ARBA" id="ARBA00023157"/>
    </source>
</evidence>
<dbReference type="PANTHER" id="PTHR48105">
    <property type="entry name" value="THIOREDOXIN REDUCTASE 1-RELATED-RELATED"/>
    <property type="match status" value="1"/>
</dbReference>
<dbReference type="InterPro" id="IPR036188">
    <property type="entry name" value="FAD/NAD-bd_sf"/>
</dbReference>
<keyword evidence="7 17" id="KW-0560">Oxidoreductase</keyword>
<dbReference type="AlphaFoldDB" id="A0A5C5QNZ1"/>
<gene>
    <name evidence="17" type="primary">ahpF</name>
    <name evidence="17" type="ORF">FIV36_00685</name>
    <name evidence="16" type="ORF">SAMN05216591_1664</name>
</gene>
<dbReference type="InterPro" id="IPR044141">
    <property type="entry name" value="AhpF_NTD_C"/>
</dbReference>
<dbReference type="PRINTS" id="PR00469">
    <property type="entry name" value="PNDRDTASEII"/>
</dbReference>
<reference evidence="17 19" key="2">
    <citation type="submission" date="2019-06" db="EMBL/GenBank/DDBJ databases">
        <title>Pseudomonas bimorpha sp. nov. isolated from bovine raw milk and skim milk concentrate.</title>
        <authorList>
            <person name="Hofmann K."/>
            <person name="Huptas C."/>
            <person name="Doll E."/>
            <person name="Scherer S."/>
            <person name="Wenning M."/>
        </authorList>
    </citation>
    <scope>NUCLEOTIDE SEQUENCE [LARGE SCALE GENOMIC DNA]</scope>
    <source>
        <strain evidence="17 19">DSM 17835</strain>
    </source>
</reference>
<evidence type="ECO:0000256" key="10">
    <source>
        <dbReference type="ARBA" id="ARBA00023284"/>
    </source>
</evidence>
<evidence type="ECO:0000256" key="5">
    <source>
        <dbReference type="ARBA" id="ARBA00022827"/>
    </source>
</evidence>
<dbReference type="Gene3D" id="3.50.50.60">
    <property type="entry name" value="FAD/NAD(P)-binding domain"/>
    <property type="match status" value="2"/>
</dbReference>
<dbReference type="SUPFAM" id="SSF51905">
    <property type="entry name" value="FAD/NAD(P)-binding domain"/>
    <property type="match status" value="1"/>
</dbReference>
<keyword evidence="8 12" id="KW-0520">NAD</keyword>
<feature type="binding site" evidence="12">
    <location>
        <begin position="477"/>
        <end position="487"/>
    </location>
    <ligand>
        <name>FAD</name>
        <dbReference type="ChEBI" id="CHEBI:57692"/>
    </ligand>
</feature>
<evidence type="ECO:0000313" key="18">
    <source>
        <dbReference type="Proteomes" id="UP000182858"/>
    </source>
</evidence>
<evidence type="ECO:0000313" key="17">
    <source>
        <dbReference type="EMBL" id="TWS07303.1"/>
    </source>
</evidence>
<feature type="domain" description="FAD/NAD(P)-binding" evidence="14">
    <location>
        <begin position="212"/>
        <end position="503"/>
    </location>
</feature>
<dbReference type="GO" id="GO:0000302">
    <property type="term" value="P:response to reactive oxygen species"/>
    <property type="evidence" value="ECO:0007669"/>
    <property type="project" value="InterPro"/>
</dbReference>
<evidence type="ECO:0000256" key="4">
    <source>
        <dbReference type="ARBA" id="ARBA00022630"/>
    </source>
</evidence>
<dbReference type="Pfam" id="PF07992">
    <property type="entry name" value="Pyr_redox_2"/>
    <property type="match status" value="1"/>
</dbReference>
<dbReference type="GO" id="GO:0051287">
    <property type="term" value="F:NAD binding"/>
    <property type="evidence" value="ECO:0007669"/>
    <property type="project" value="InterPro"/>
</dbReference>
<evidence type="ECO:0000256" key="1">
    <source>
        <dbReference type="ARBA" id="ARBA00009333"/>
    </source>
</evidence>
<dbReference type="GO" id="GO:0016668">
    <property type="term" value="F:oxidoreductase activity, acting on a sulfur group of donors, NAD(P) as acceptor"/>
    <property type="evidence" value="ECO:0007669"/>
    <property type="project" value="UniProtKB-ARBA"/>
</dbReference>
<organism evidence="17 19">
    <name type="scientific">Pseudomonas extremaustralis</name>
    <dbReference type="NCBI Taxonomy" id="359110"/>
    <lineage>
        <taxon>Bacteria</taxon>
        <taxon>Pseudomonadati</taxon>
        <taxon>Pseudomonadota</taxon>
        <taxon>Gammaproteobacteria</taxon>
        <taxon>Pseudomonadales</taxon>
        <taxon>Pseudomonadaceae</taxon>
        <taxon>Pseudomonas</taxon>
    </lineage>
</organism>
<evidence type="ECO:0000259" key="15">
    <source>
        <dbReference type="Pfam" id="PF13192"/>
    </source>
</evidence>
<feature type="domain" description="Thioredoxin-like fold" evidence="15">
    <location>
        <begin position="124"/>
        <end position="194"/>
    </location>
</feature>
<evidence type="ECO:0000256" key="12">
    <source>
        <dbReference type="PIRSR" id="PIRSR000238-1"/>
    </source>
</evidence>
<keyword evidence="6 12" id="KW-0521">NADP</keyword>
<dbReference type="PROSITE" id="PS00573">
    <property type="entry name" value="PYRIDINE_REDOX_2"/>
    <property type="match status" value="1"/>
</dbReference>
<comment type="function">
    <text evidence="11">Serves to protect the cell against DNA damage by alkyl hydroperoxides. It can use either NADH or NADPH as electron donor for direct reduction of redox dyes or of alkyl hydroperoxides when combined with the AhpC protein.</text>
</comment>
<evidence type="ECO:0000256" key="7">
    <source>
        <dbReference type="ARBA" id="ARBA00023002"/>
    </source>
</evidence>
<keyword evidence="18" id="KW-1185">Reference proteome</keyword>
<dbReference type="OrthoDB" id="9806179at2"/>
<evidence type="ECO:0000313" key="16">
    <source>
        <dbReference type="EMBL" id="SDF00179.1"/>
    </source>
</evidence>
<dbReference type="InterPro" id="IPR044142">
    <property type="entry name" value="AhpF_NTD_N"/>
</dbReference>
<dbReference type="PRINTS" id="PR00368">
    <property type="entry name" value="FADPNR"/>
</dbReference>
<dbReference type="CDD" id="cd02974">
    <property type="entry name" value="AhpF_NTD_N"/>
    <property type="match status" value="1"/>
</dbReference>
<evidence type="ECO:0000256" key="8">
    <source>
        <dbReference type="ARBA" id="ARBA00023027"/>
    </source>
</evidence>
<dbReference type="InterPro" id="IPR012336">
    <property type="entry name" value="Thioredoxin-like_fold"/>
</dbReference>
<dbReference type="Proteomes" id="UP000317951">
    <property type="component" value="Unassembled WGS sequence"/>
</dbReference>
<name>A0A5C5QNZ1_9PSED</name>